<feature type="region of interest" description="Disordered" evidence="1">
    <location>
        <begin position="208"/>
        <end position="290"/>
    </location>
</feature>
<organism evidence="2 3">
    <name type="scientific">Rhizoctonia solani</name>
    <dbReference type="NCBI Taxonomy" id="456999"/>
    <lineage>
        <taxon>Eukaryota</taxon>
        <taxon>Fungi</taxon>
        <taxon>Dikarya</taxon>
        <taxon>Basidiomycota</taxon>
        <taxon>Agaricomycotina</taxon>
        <taxon>Agaricomycetes</taxon>
        <taxon>Cantharellales</taxon>
        <taxon>Ceratobasidiaceae</taxon>
        <taxon>Rhizoctonia</taxon>
    </lineage>
</organism>
<feature type="compositionally biased region" description="Basic and acidic residues" evidence="1">
    <location>
        <begin position="208"/>
        <end position="217"/>
    </location>
</feature>
<name>A0A8H3C5Q7_9AGAM</name>
<proteinExistence type="predicted"/>
<dbReference type="Proteomes" id="UP000663841">
    <property type="component" value="Unassembled WGS sequence"/>
</dbReference>
<dbReference type="AlphaFoldDB" id="A0A8H3C5Q7"/>
<sequence length="423" mass="46711">MESPLSSDISISSVPSNVSEVVLNQPVPGVSLDQTDPLIIDLNGKQLFDSGDGDMELVFNGTRFETHRYLIKRFKKWAVISPKLRPGSIMTVTGTASSEDFGRMLRVLYATTLEGPFEFDTPTLVAALHIATDYEYPALRDYAIRHLERAELTAIKRIEVARRFGLLSWVEPAYWDLCNRDESITEEEASILGISAFVRVANIREKEQRRRGRGIDAEREEETSKLGGPKLDNVNVNEGTVALPPLSADKGHPKELPGPSRSTESQNTDTEATGSNGVQAQTETPETEPQPSFMAIEMSQMTTYISGFIGKKIVGLAAPGCSCSYESARRPNGQIERIPSQCMLPACAVLAFKNLQTEQLAHKRSIRDLQSVVDELRVMSKPELGHTGRQEVNAPGQAASPMHEEVQVMLSELLQKGPRNWTT</sequence>
<gene>
    <name evidence="2" type="ORF">RDB_LOCUS186864</name>
</gene>
<accession>A0A8H3C5Q7</accession>
<evidence type="ECO:0008006" key="4">
    <source>
        <dbReference type="Google" id="ProtNLM"/>
    </source>
</evidence>
<feature type="compositionally biased region" description="Polar residues" evidence="1">
    <location>
        <begin position="260"/>
        <end position="290"/>
    </location>
</feature>
<evidence type="ECO:0000256" key="1">
    <source>
        <dbReference type="SAM" id="MobiDB-lite"/>
    </source>
</evidence>
<comment type="caution">
    <text evidence="2">The sequence shown here is derived from an EMBL/GenBank/DDBJ whole genome shotgun (WGS) entry which is preliminary data.</text>
</comment>
<evidence type="ECO:0000313" key="2">
    <source>
        <dbReference type="EMBL" id="CAE6474543.1"/>
    </source>
</evidence>
<reference evidence="2" key="1">
    <citation type="submission" date="2021-01" db="EMBL/GenBank/DDBJ databases">
        <authorList>
            <person name="Kaushik A."/>
        </authorList>
    </citation>
    <scope>NUCLEOTIDE SEQUENCE</scope>
    <source>
        <strain evidence="2">AG3-T5</strain>
    </source>
</reference>
<protein>
    <recommendedName>
        <fullName evidence="4">BTB domain-containing protein</fullName>
    </recommendedName>
</protein>
<dbReference type="EMBL" id="CAJMWW010000609">
    <property type="protein sequence ID" value="CAE6474543.1"/>
    <property type="molecule type" value="Genomic_DNA"/>
</dbReference>
<evidence type="ECO:0000313" key="3">
    <source>
        <dbReference type="Proteomes" id="UP000663841"/>
    </source>
</evidence>